<reference evidence="3 4" key="1">
    <citation type="submission" date="2020-08" db="EMBL/GenBank/DDBJ databases">
        <title>Sequencing the genomes of 1000 actinobacteria strains.</title>
        <authorList>
            <person name="Klenk H.-P."/>
        </authorList>
    </citation>
    <scope>NUCLEOTIDE SEQUENCE [LARGE SCALE GENOMIC DNA]</scope>
    <source>
        <strain evidence="3 4">DSM 44230</strain>
    </source>
</reference>
<dbReference type="AlphaFoldDB" id="A0A7W7CC41"/>
<evidence type="ECO:0000313" key="3">
    <source>
        <dbReference type="EMBL" id="MBB4678390.1"/>
    </source>
</evidence>
<evidence type="ECO:0000256" key="1">
    <source>
        <dbReference type="ARBA" id="ARBA00023239"/>
    </source>
</evidence>
<comment type="caution">
    <text evidence="3">The sequence shown here is derived from an EMBL/GenBank/DDBJ whole genome shotgun (WGS) entry which is preliminary data.</text>
</comment>
<dbReference type="PANTHER" id="PTHR35201:SF4">
    <property type="entry name" value="BETA-PINACENE SYNTHASE-RELATED"/>
    <property type="match status" value="1"/>
</dbReference>
<evidence type="ECO:0000256" key="2">
    <source>
        <dbReference type="RuleBase" id="RU366034"/>
    </source>
</evidence>
<comment type="cofactor">
    <cofactor evidence="2">
        <name>Mg(2+)</name>
        <dbReference type="ChEBI" id="CHEBI:18420"/>
    </cofactor>
</comment>
<comment type="similarity">
    <text evidence="2">Belongs to the terpene synthase family.</text>
</comment>
<proteinExistence type="inferred from homology"/>
<evidence type="ECO:0000313" key="4">
    <source>
        <dbReference type="Proteomes" id="UP000533598"/>
    </source>
</evidence>
<dbReference type="RefSeq" id="WP_185004226.1">
    <property type="nucleotide sequence ID" value="NZ_BAAAUI010000028.1"/>
</dbReference>
<keyword evidence="1 2" id="KW-0456">Lyase</keyword>
<dbReference type="Pfam" id="PF19086">
    <property type="entry name" value="Terpene_syn_C_2"/>
    <property type="match status" value="1"/>
</dbReference>
<name>A0A7W7CC41_9PSEU</name>
<dbReference type="PANTHER" id="PTHR35201">
    <property type="entry name" value="TERPENE SYNTHASE"/>
    <property type="match status" value="1"/>
</dbReference>
<dbReference type="Gene3D" id="1.10.600.10">
    <property type="entry name" value="Farnesyl Diphosphate Synthase"/>
    <property type="match status" value="1"/>
</dbReference>
<dbReference type="SUPFAM" id="SSF48576">
    <property type="entry name" value="Terpenoid synthases"/>
    <property type="match status" value="1"/>
</dbReference>
<keyword evidence="2" id="KW-0479">Metal-binding</keyword>
<dbReference type="GO" id="GO:0010333">
    <property type="term" value="F:terpene synthase activity"/>
    <property type="evidence" value="ECO:0007669"/>
    <property type="project" value="InterPro"/>
</dbReference>
<dbReference type="InterPro" id="IPR034686">
    <property type="entry name" value="Terpene_cyclase-like_2"/>
</dbReference>
<keyword evidence="4" id="KW-1185">Reference proteome</keyword>
<dbReference type="EMBL" id="JACHMH010000001">
    <property type="protein sequence ID" value="MBB4678390.1"/>
    <property type="molecule type" value="Genomic_DNA"/>
</dbReference>
<dbReference type="Proteomes" id="UP000533598">
    <property type="component" value="Unassembled WGS sequence"/>
</dbReference>
<gene>
    <name evidence="3" type="ORF">HNR67_004508</name>
</gene>
<organism evidence="3 4">
    <name type="scientific">Crossiella cryophila</name>
    <dbReference type="NCBI Taxonomy" id="43355"/>
    <lineage>
        <taxon>Bacteria</taxon>
        <taxon>Bacillati</taxon>
        <taxon>Actinomycetota</taxon>
        <taxon>Actinomycetes</taxon>
        <taxon>Pseudonocardiales</taxon>
        <taxon>Pseudonocardiaceae</taxon>
        <taxon>Crossiella</taxon>
    </lineage>
</organism>
<protein>
    <recommendedName>
        <fullName evidence="2">Terpene synthase</fullName>
        <ecNumber evidence="2">4.2.3.-</ecNumber>
    </recommendedName>
</protein>
<dbReference type="InterPro" id="IPR008949">
    <property type="entry name" value="Isoprenoid_synthase_dom_sf"/>
</dbReference>
<accession>A0A7W7CC41</accession>
<sequence>MRRFGMVRAPAACAHFDAIGAGRLSAWVYPEAALEVRGVVTDWLSWLFVIDDQCDEGLLGRDPVALDRLTGPVHQVLDGRRDDLPPLAAGLADICDRVSHLGPWWARYRDHVRGYLDACRWEAANRAAGRVPVLDAYLPHRRWAGSMLATLDLTELATGDLLTDQEWADPDYQQAMTAAADIVCWTDDVVAVDKEVARGDVHNLVIVLSTRHGIPWAEATRLAGDMLDRRVAEFLAAETRLLAADPARWSRNLHGLRAWMRGHLDWGAETARYREVDRCEGVPAYIEELLVG</sequence>
<dbReference type="EC" id="4.2.3.-" evidence="2"/>
<dbReference type="GO" id="GO:0046872">
    <property type="term" value="F:metal ion binding"/>
    <property type="evidence" value="ECO:0007669"/>
    <property type="project" value="UniProtKB-KW"/>
</dbReference>
<keyword evidence="2" id="KW-0460">Magnesium</keyword>